<comment type="caution">
    <text evidence="3">The sequence shown here is derived from an EMBL/GenBank/DDBJ whole genome shotgun (WGS) entry which is preliminary data.</text>
</comment>
<dbReference type="InterPro" id="IPR004919">
    <property type="entry name" value="GmrSD_N"/>
</dbReference>
<dbReference type="Pfam" id="PF03235">
    <property type="entry name" value="GmrSD_N"/>
    <property type="match status" value="1"/>
</dbReference>
<keyword evidence="4" id="KW-1185">Reference proteome</keyword>
<dbReference type="PANTHER" id="PTHR35149:SF2">
    <property type="entry name" value="DUF262 DOMAIN-CONTAINING PROTEIN"/>
    <property type="match status" value="1"/>
</dbReference>
<dbReference type="PATRIC" id="fig|1035195.3.peg.513"/>
<evidence type="ECO:0000259" key="2">
    <source>
        <dbReference type="Pfam" id="PF07510"/>
    </source>
</evidence>
<gene>
    <name evidence="3" type="ORF">HMPREF9997_00572</name>
</gene>
<evidence type="ECO:0000313" key="3">
    <source>
        <dbReference type="EMBL" id="EKX91502.1"/>
    </source>
</evidence>
<dbReference type="Proteomes" id="UP000010445">
    <property type="component" value="Unassembled WGS sequence"/>
</dbReference>
<dbReference type="EMBL" id="AMEM01000011">
    <property type="protein sequence ID" value="EKX91502.1"/>
    <property type="molecule type" value="Genomic_DNA"/>
</dbReference>
<dbReference type="PANTHER" id="PTHR35149">
    <property type="entry name" value="SLL5132 PROTEIN"/>
    <property type="match status" value="1"/>
</dbReference>
<reference evidence="3 4" key="1">
    <citation type="submission" date="2012-05" db="EMBL/GenBank/DDBJ databases">
        <authorList>
            <person name="Weinstock G."/>
            <person name="Sodergren E."/>
            <person name="Lobos E.A."/>
            <person name="Fulton L."/>
            <person name="Fulton R."/>
            <person name="Courtney L."/>
            <person name="Fronick C."/>
            <person name="O'Laughlin M."/>
            <person name="Godfrey J."/>
            <person name="Wilson R.M."/>
            <person name="Miner T."/>
            <person name="Farmer C."/>
            <person name="Delehaunty K."/>
            <person name="Cordes M."/>
            <person name="Minx P."/>
            <person name="Tomlinson C."/>
            <person name="Chen J."/>
            <person name="Wollam A."/>
            <person name="Pepin K.H."/>
            <person name="Bhonagiri V."/>
            <person name="Zhang X."/>
            <person name="Suruliraj S."/>
            <person name="Warren W."/>
            <person name="Mitreva M."/>
            <person name="Mardis E.R."/>
            <person name="Wilson R.K."/>
        </authorList>
    </citation>
    <scope>NUCLEOTIDE SEQUENCE [LARGE SCALE GENOMIC DNA]</scope>
    <source>
        <strain evidence="3 4">F0235</strain>
    </source>
</reference>
<dbReference type="InterPro" id="IPR011089">
    <property type="entry name" value="GmrSD_C"/>
</dbReference>
<dbReference type="eggNOG" id="COG0350">
    <property type="taxonomic scope" value="Bacteria"/>
</dbReference>
<evidence type="ECO:0008006" key="5">
    <source>
        <dbReference type="Google" id="ProtNLM"/>
    </source>
</evidence>
<dbReference type="RefSeq" id="WP_006062822.1">
    <property type="nucleotide sequence ID" value="NZ_KB290827.1"/>
</dbReference>
<dbReference type="OrthoDB" id="9798761at2"/>
<evidence type="ECO:0000259" key="1">
    <source>
        <dbReference type="Pfam" id="PF03235"/>
    </source>
</evidence>
<dbReference type="AlphaFoldDB" id="L1MJU2"/>
<sequence length="562" mass="65374">MVTAVETTVRKLFQGTTQYQVPLYQRPYQWGKKDWKTLWSDVMELMEDREAGIQRTHFIGSLVLAQSPTSVAGGVSRHLVVDGQQRLTTISILLAALRDLNVEDGKLYSQINEEYLINRFEEGDARLKLLPTQIDRPTYRPIVGKEAIELEDNQISSAYRFFIREIKKLISDDDWLPCITRLYETVTDGLSLVSISTHPDDNVHRIFQSLNNTGLKLTQGDLLRNYIFMLLPNRGEEIYHRYWRPMQETLENSQLEDLFWIDLARTHATAKISDTFFHHQKRLDAMKKEDDVAQEVKRLAELAQVYRLILHPHMEDNPTIALRLRRLQELDMTVPHSLVLEVLRRRQNGLATEAQVERALLIIESFLIRRIFMAKATQGLNRTFRESVSAITGDSPVDEEIHQWLSQGRKYYYSNAEILETLPEIAFFQNGKPATRKVLLQWLEEEHGSKEPVHTASLTIEHVMPQTLSEEWVDYLQGRYPGENIYALHEKYVHTIGNLTLTGYNSELSNRDFRAKKEKYSESGIRLSSDIAVQEEWGFDEIKARTKRMITRILMTWPAPLF</sequence>
<accession>L1MJU2</accession>
<protein>
    <recommendedName>
        <fullName evidence="5">DUF262 domain-containing protein</fullName>
    </recommendedName>
</protein>
<proteinExistence type="predicted"/>
<organism evidence="3 4">
    <name type="scientific">Corynebacterium durum F0235</name>
    <dbReference type="NCBI Taxonomy" id="1035195"/>
    <lineage>
        <taxon>Bacteria</taxon>
        <taxon>Bacillati</taxon>
        <taxon>Actinomycetota</taxon>
        <taxon>Actinomycetes</taxon>
        <taxon>Mycobacteriales</taxon>
        <taxon>Corynebacteriaceae</taxon>
        <taxon>Corynebacterium</taxon>
    </lineage>
</organism>
<dbReference type="eggNOG" id="COG1479">
    <property type="taxonomic scope" value="Bacteria"/>
</dbReference>
<dbReference type="Pfam" id="PF07510">
    <property type="entry name" value="GmrSD_C"/>
    <property type="match status" value="1"/>
</dbReference>
<dbReference type="STRING" id="1035195.HMPREF9997_00572"/>
<name>L1MJU2_9CORY</name>
<evidence type="ECO:0000313" key="4">
    <source>
        <dbReference type="Proteomes" id="UP000010445"/>
    </source>
</evidence>
<dbReference type="HOGENOM" id="CLU_011736_2_0_11"/>
<feature type="domain" description="GmrSD restriction endonucleases C-terminal" evidence="2">
    <location>
        <begin position="424"/>
        <end position="551"/>
    </location>
</feature>
<feature type="domain" description="GmrSD restriction endonucleases N-terminal" evidence="1">
    <location>
        <begin position="10"/>
        <end position="228"/>
    </location>
</feature>